<dbReference type="Pfam" id="PF00155">
    <property type="entry name" value="Aminotran_1_2"/>
    <property type="match status" value="1"/>
</dbReference>
<dbReference type="SUPFAM" id="SSF53383">
    <property type="entry name" value="PLP-dependent transferases"/>
    <property type="match status" value="1"/>
</dbReference>
<evidence type="ECO:0000313" key="10">
    <source>
        <dbReference type="Proteomes" id="UP001347884"/>
    </source>
</evidence>
<dbReference type="InterPro" id="IPR015422">
    <property type="entry name" value="PyrdxlP-dep_Trfase_small"/>
</dbReference>
<accession>A0A0F5EPL8</accession>
<evidence type="ECO:0000256" key="4">
    <source>
        <dbReference type="ARBA" id="ARBA00023239"/>
    </source>
</evidence>
<evidence type="ECO:0000256" key="2">
    <source>
        <dbReference type="ARBA" id="ARBA00012224"/>
    </source>
</evidence>
<evidence type="ECO:0000256" key="5">
    <source>
        <dbReference type="ARBA" id="ARBA00037974"/>
    </source>
</evidence>
<dbReference type="GeneID" id="66257109"/>
<dbReference type="CDD" id="cd00609">
    <property type="entry name" value="AAT_like"/>
    <property type="match status" value="1"/>
</dbReference>
<dbReference type="RefSeq" id="WP_035688486.1">
    <property type="nucleotide sequence ID" value="NZ_CP034110.1"/>
</dbReference>
<dbReference type="InterPro" id="IPR015421">
    <property type="entry name" value="PyrdxlP-dep_Trfase_major"/>
</dbReference>
<dbReference type="GO" id="GO:0030170">
    <property type="term" value="F:pyridoxal phosphate binding"/>
    <property type="evidence" value="ECO:0007669"/>
    <property type="project" value="InterPro"/>
</dbReference>
<keyword evidence="4" id="KW-0456">Lyase</keyword>
<keyword evidence="8" id="KW-0032">Aminotransferase</keyword>
<evidence type="ECO:0000256" key="3">
    <source>
        <dbReference type="ARBA" id="ARBA00022898"/>
    </source>
</evidence>
<dbReference type="Gene3D" id="3.90.1150.10">
    <property type="entry name" value="Aspartate Aminotransferase, domain 1"/>
    <property type="match status" value="1"/>
</dbReference>
<gene>
    <name evidence="8" type="ORF">DM482_10245</name>
    <name evidence="7" type="ORF">M5S13_10680</name>
</gene>
<keyword evidence="3" id="KW-0663">Pyridoxal phosphate</keyword>
<dbReference type="Proteomes" id="UP001347884">
    <property type="component" value="Unassembled WGS sequence"/>
</dbReference>
<organism evidence="8 9">
    <name type="scientific">Avibacterium paragallinarum</name>
    <name type="common">Haemophilus gallinarum</name>
    <dbReference type="NCBI Taxonomy" id="728"/>
    <lineage>
        <taxon>Bacteria</taxon>
        <taxon>Pseudomonadati</taxon>
        <taxon>Pseudomonadota</taxon>
        <taxon>Gammaproteobacteria</taxon>
        <taxon>Pasteurellales</taxon>
        <taxon>Pasteurellaceae</taxon>
        <taxon>Avibacterium</taxon>
    </lineage>
</organism>
<evidence type="ECO:0000313" key="9">
    <source>
        <dbReference type="Proteomes" id="UP000247594"/>
    </source>
</evidence>
<dbReference type="InterPro" id="IPR051798">
    <property type="entry name" value="Class-II_PLP-Dep_Aminotrans"/>
</dbReference>
<evidence type="ECO:0000313" key="7">
    <source>
        <dbReference type="EMBL" id="MEE6042334.1"/>
    </source>
</evidence>
<comment type="caution">
    <text evidence="8">The sequence shown here is derived from an EMBL/GenBank/DDBJ whole genome shotgun (WGS) entry which is preliminary data.</text>
</comment>
<reference evidence="8 9" key="1">
    <citation type="submission" date="2018-06" db="EMBL/GenBank/DDBJ databases">
        <authorList>
            <person name="Teymurazov M."/>
            <person name="Kislichkina A."/>
            <person name="Abaymova A."/>
            <person name="Mukhina T."/>
            <person name="Mayskaya N."/>
            <person name="Svetoch E."/>
            <person name="Bogun A."/>
        </authorList>
    </citation>
    <scope>NUCLEOTIDE SEQUENCE [LARGE SCALE GENOMIC DNA]</scope>
    <source>
        <strain evidence="8 9">SCPM-O-B-8406</strain>
    </source>
</reference>
<proteinExistence type="inferred from homology"/>
<dbReference type="EMBL" id="JAMDKF010000029">
    <property type="protein sequence ID" value="MEE6042334.1"/>
    <property type="molecule type" value="Genomic_DNA"/>
</dbReference>
<dbReference type="KEGG" id="apag:EIA51_00190"/>
<keyword evidence="8" id="KW-0808">Transferase</keyword>
<keyword evidence="10" id="KW-1185">Reference proteome</keyword>
<dbReference type="GO" id="GO:0047804">
    <property type="term" value="F:cysteine-S-conjugate beta-lyase activity"/>
    <property type="evidence" value="ECO:0007669"/>
    <property type="project" value="UniProtKB-EC"/>
</dbReference>
<dbReference type="Proteomes" id="UP000247594">
    <property type="component" value="Unassembled WGS sequence"/>
</dbReference>
<protein>
    <recommendedName>
        <fullName evidence="2">cysteine-S-conjugate beta-lyase</fullName>
        <ecNumber evidence="2">4.4.1.13</ecNumber>
    </recommendedName>
</protein>
<dbReference type="InterPro" id="IPR015424">
    <property type="entry name" value="PyrdxlP-dep_Trfase"/>
</dbReference>
<dbReference type="EMBL" id="QJPJ01000021">
    <property type="protein sequence ID" value="PXZ38236.1"/>
    <property type="molecule type" value="Genomic_DNA"/>
</dbReference>
<dbReference type="Gene3D" id="3.40.640.10">
    <property type="entry name" value="Type I PLP-dependent aspartate aminotransferase-like (Major domain)"/>
    <property type="match status" value="1"/>
</dbReference>
<dbReference type="InterPro" id="IPR004839">
    <property type="entry name" value="Aminotransferase_I/II_large"/>
</dbReference>
<dbReference type="GO" id="GO:0008483">
    <property type="term" value="F:transaminase activity"/>
    <property type="evidence" value="ECO:0007669"/>
    <property type="project" value="UniProtKB-KW"/>
</dbReference>
<evidence type="ECO:0000259" key="6">
    <source>
        <dbReference type="Pfam" id="PF00155"/>
    </source>
</evidence>
<dbReference type="EC" id="4.4.1.13" evidence="2"/>
<reference evidence="7" key="3">
    <citation type="submission" date="2022-05" db="EMBL/GenBank/DDBJ databases">
        <authorList>
            <person name="Chen Y."/>
            <person name="Zhu J."/>
            <person name="Zhu K."/>
        </authorList>
    </citation>
    <scope>NUCLEOTIDE SEQUENCE</scope>
    <source>
        <strain evidence="7">AV25</strain>
    </source>
</reference>
<dbReference type="PANTHER" id="PTHR43525">
    <property type="entry name" value="PROTEIN MALY"/>
    <property type="match status" value="1"/>
</dbReference>
<dbReference type="AlphaFoldDB" id="A0A0F5EPL8"/>
<feature type="domain" description="Aminotransferase class I/classII large" evidence="6">
    <location>
        <begin position="38"/>
        <end position="378"/>
    </location>
</feature>
<name>A0A0F5EPL8_AVIPA</name>
<dbReference type="InterPro" id="IPR027619">
    <property type="entry name" value="C-S_lyase_PatB-like"/>
</dbReference>
<dbReference type="PANTHER" id="PTHR43525:SF1">
    <property type="entry name" value="PROTEIN MALY"/>
    <property type="match status" value="1"/>
</dbReference>
<evidence type="ECO:0000256" key="1">
    <source>
        <dbReference type="ARBA" id="ARBA00001933"/>
    </source>
</evidence>
<comment type="cofactor">
    <cofactor evidence="1">
        <name>pyridoxal 5'-phosphate</name>
        <dbReference type="ChEBI" id="CHEBI:597326"/>
    </cofactor>
</comment>
<dbReference type="NCBIfam" id="TIGR04350">
    <property type="entry name" value="C_S_lyase_PatB"/>
    <property type="match status" value="1"/>
</dbReference>
<sequence>MDKTPMFDRYINRLDNYSAKWKSGSSTVPNFISMSVADMDLPAPERLIKQLECFNQTGIYGYTVLPENYFDVVRNYLERHYSYKVKNDEIVFCPRIIQAISIYLREFTQIGEKICVFTPSYSPIINAITLNNRQFLPCPLVYKNNHYAIDFSLLESCFKQAKFFILISPHNPTGRVWTKFELQKIAQLAEQYSVFIISDDVHADFTFSETSHQIIAGINNYVKNHSIICTSPAKTFNIPGLEIANIIIHNKKIREKFHRTLQQLGIHNPNYFSIPAIMIAYQYCDNWIIQLKHYIVANKRLVQRFFTEEIPQLVVIPSEGTYLLWINYQKLLISEDQLKEKLIKLAQVEMAWGSDFGIEGMGFFRMNIAMPRFLLQQALIQIKNAITKGDA</sequence>
<evidence type="ECO:0000313" key="8">
    <source>
        <dbReference type="EMBL" id="PXZ38236.1"/>
    </source>
</evidence>
<comment type="similarity">
    <text evidence="5">Belongs to the class-II pyridoxal-phosphate-dependent aminotransferase family. MalY/PatB cystathionine beta-lyase subfamily.</text>
</comment>
<reference evidence="7 10" key="2">
    <citation type="journal article" date="2022" name="Front. Microbiol.">
        <title>Commensal bacteria contribute to the growth of multidrug-resistant Avibacterium paragallinarum in chickens.</title>
        <authorList>
            <person name="Zhu J."/>
            <person name="Chen Y."/>
            <person name="Wu Y."/>
            <person name="Wang Y."/>
            <person name="Zhu K."/>
        </authorList>
    </citation>
    <scope>NUCLEOTIDE SEQUENCE [LARGE SCALE GENOMIC DNA]</scope>
    <source>
        <strain evidence="7 10">AV25</strain>
    </source>
</reference>